<dbReference type="GO" id="GO:0000976">
    <property type="term" value="F:transcription cis-regulatory region binding"/>
    <property type="evidence" value="ECO:0007669"/>
    <property type="project" value="TreeGrafter"/>
</dbReference>
<dbReference type="InterPro" id="IPR046335">
    <property type="entry name" value="LacI/GalR-like_sensor"/>
</dbReference>
<feature type="domain" description="Transcriptional regulator LacI/GalR-like sensor" evidence="4">
    <location>
        <begin position="12"/>
        <end position="141"/>
    </location>
</feature>
<keyword evidence="3" id="KW-0804">Transcription</keyword>
<protein>
    <recommendedName>
        <fullName evidence="4">Transcriptional regulator LacI/GalR-like sensor domain-containing protein</fullName>
    </recommendedName>
</protein>
<dbReference type="Pfam" id="PF13377">
    <property type="entry name" value="Peripla_BP_3"/>
    <property type="match status" value="1"/>
</dbReference>
<dbReference type="SUPFAM" id="SSF53822">
    <property type="entry name" value="Periplasmic binding protein-like I"/>
    <property type="match status" value="1"/>
</dbReference>
<evidence type="ECO:0000259" key="4">
    <source>
        <dbReference type="Pfam" id="PF13377"/>
    </source>
</evidence>
<dbReference type="EMBL" id="MZMU01000002">
    <property type="protein sequence ID" value="RXT29824.1"/>
    <property type="molecule type" value="Genomic_DNA"/>
</dbReference>
<dbReference type="RefSeq" id="WP_129417192.1">
    <property type="nucleotide sequence ID" value="NZ_MZMU01000002.1"/>
</dbReference>
<keyword evidence="2" id="KW-0238">DNA-binding</keyword>
<dbReference type="Proteomes" id="UP000290767">
    <property type="component" value="Unassembled WGS sequence"/>
</dbReference>
<dbReference type="PANTHER" id="PTHR30146:SF109">
    <property type="entry name" value="HTH-TYPE TRANSCRIPTIONAL REGULATOR GALS"/>
    <property type="match status" value="1"/>
</dbReference>
<proteinExistence type="predicted"/>
<dbReference type="InterPro" id="IPR028082">
    <property type="entry name" value="Peripla_BP_I"/>
</dbReference>
<evidence type="ECO:0000256" key="1">
    <source>
        <dbReference type="ARBA" id="ARBA00023015"/>
    </source>
</evidence>
<name>A0A4Q1UCW8_RHILE</name>
<evidence type="ECO:0000256" key="2">
    <source>
        <dbReference type="ARBA" id="ARBA00023125"/>
    </source>
</evidence>
<dbReference type="Gene3D" id="3.40.50.2300">
    <property type="match status" value="2"/>
</dbReference>
<evidence type="ECO:0000313" key="5">
    <source>
        <dbReference type="EMBL" id="RXT29824.1"/>
    </source>
</evidence>
<reference evidence="5 6" key="1">
    <citation type="submission" date="2017-03" db="EMBL/GenBank/DDBJ databases">
        <authorList>
            <person name="Safronova V.I."/>
            <person name="Sazanova A.L."/>
            <person name="Chirak E.R."/>
        </authorList>
    </citation>
    <scope>NUCLEOTIDE SEQUENCE [LARGE SCALE GENOMIC DNA]</scope>
    <source>
        <strain evidence="5 6">Tri-43</strain>
    </source>
</reference>
<gene>
    <name evidence="5" type="ORF">B5P46_01765</name>
</gene>
<sequence length="171" mass="18681">MWSIFLTESLEAHGSAPVLDLSAASYSSEHGFEAARHLFQVIPPEQWPDLLMCENDALAFGAIDYVRSALKLRIPADIAIAGFDNTPLAASPAYDLTTYEQPANEMVAAILSMILGREPRESKAFRGKTCRSINRLIIGKSGASDATTRKEQVKSSCFKTGWGLRCPSEDN</sequence>
<keyword evidence="1" id="KW-0805">Transcription regulation</keyword>
<dbReference type="GO" id="GO:0003700">
    <property type="term" value="F:DNA-binding transcription factor activity"/>
    <property type="evidence" value="ECO:0007669"/>
    <property type="project" value="TreeGrafter"/>
</dbReference>
<evidence type="ECO:0000313" key="6">
    <source>
        <dbReference type="Proteomes" id="UP000290767"/>
    </source>
</evidence>
<comment type="caution">
    <text evidence="5">The sequence shown here is derived from an EMBL/GenBank/DDBJ whole genome shotgun (WGS) entry which is preliminary data.</text>
</comment>
<dbReference type="AlphaFoldDB" id="A0A4Q1UCW8"/>
<evidence type="ECO:0000256" key="3">
    <source>
        <dbReference type="ARBA" id="ARBA00023163"/>
    </source>
</evidence>
<organism evidence="5 6">
    <name type="scientific">Rhizobium leguminosarum</name>
    <dbReference type="NCBI Taxonomy" id="384"/>
    <lineage>
        <taxon>Bacteria</taxon>
        <taxon>Pseudomonadati</taxon>
        <taxon>Pseudomonadota</taxon>
        <taxon>Alphaproteobacteria</taxon>
        <taxon>Hyphomicrobiales</taxon>
        <taxon>Rhizobiaceae</taxon>
        <taxon>Rhizobium/Agrobacterium group</taxon>
        <taxon>Rhizobium</taxon>
    </lineage>
</organism>
<dbReference type="PANTHER" id="PTHR30146">
    <property type="entry name" value="LACI-RELATED TRANSCRIPTIONAL REPRESSOR"/>
    <property type="match status" value="1"/>
</dbReference>
<accession>A0A4Q1UCW8</accession>